<comment type="caution">
    <text evidence="1">The sequence shown here is derived from an EMBL/GenBank/DDBJ whole genome shotgun (WGS) entry which is preliminary data.</text>
</comment>
<organism evidence="1 2">
    <name type="scientific">Vibrio caribbeanicus ATCC BAA-2122</name>
    <dbReference type="NCBI Taxonomy" id="796620"/>
    <lineage>
        <taxon>Bacteria</taxon>
        <taxon>Pseudomonadati</taxon>
        <taxon>Pseudomonadota</taxon>
        <taxon>Gammaproteobacteria</taxon>
        <taxon>Vibrionales</taxon>
        <taxon>Vibrionaceae</taxon>
        <taxon>Vibrio</taxon>
    </lineage>
</organism>
<dbReference type="AlphaFoldDB" id="E3BEP5"/>
<accession>E3BEP5</accession>
<protein>
    <submittedName>
        <fullName evidence="1">Uncharacterized protein</fullName>
    </submittedName>
</protein>
<dbReference type="EMBL" id="AEIU01000003">
    <property type="protein sequence ID" value="EFP98412.1"/>
    <property type="molecule type" value="Genomic_DNA"/>
</dbReference>
<dbReference type="STRING" id="796620.VIBC2010_15904"/>
<keyword evidence="2" id="KW-1185">Reference proteome</keyword>
<dbReference type="Proteomes" id="UP000002943">
    <property type="component" value="Unassembled WGS sequence"/>
</dbReference>
<gene>
    <name evidence="1" type="ORF">VIBC2010_15904</name>
</gene>
<proteinExistence type="predicted"/>
<reference evidence="1 2" key="1">
    <citation type="journal article" date="2012" name="Int. J. Syst. Evol. Microbiol.">
        <title>Vibrio caribbeanicus sp. nov., isolated from the marine sponge Scleritoderma cyanea.</title>
        <authorList>
            <person name="Hoffmann M."/>
            <person name="Monday S.R."/>
            <person name="Allard M.W."/>
            <person name="Strain E.A."/>
            <person name="Whittaker P."/>
            <person name="Naum M."/>
            <person name="McCarthy P.J."/>
            <person name="Lopez J.V."/>
            <person name="Fischer M."/>
            <person name="Brown E.W."/>
        </authorList>
    </citation>
    <scope>NUCLEOTIDE SEQUENCE [LARGE SCALE GENOMIC DNA]</scope>
    <source>
        <strain evidence="1 2">ATCC BAA-2122</strain>
    </source>
</reference>
<evidence type="ECO:0000313" key="2">
    <source>
        <dbReference type="Proteomes" id="UP000002943"/>
    </source>
</evidence>
<name>E3BEP5_9VIBR</name>
<evidence type="ECO:0000313" key="1">
    <source>
        <dbReference type="EMBL" id="EFP98412.1"/>
    </source>
</evidence>
<sequence>MTEEVGLLSTLANQQFLSRDEPARGQILKLEFTEDGMLAGRQPINQKFGSDKSLVCVKQILEG</sequence>